<accession>A0A1M6XZG7</accession>
<dbReference type="STRING" id="1419482.SAMN05444266_10288"/>
<evidence type="ECO:0000313" key="2">
    <source>
        <dbReference type="EMBL" id="SHL11421.1"/>
    </source>
</evidence>
<dbReference type="Gene3D" id="1.10.260.40">
    <property type="entry name" value="lambda repressor-like DNA-binding domains"/>
    <property type="match status" value="1"/>
</dbReference>
<name>A0A1M6XZG7_9BACT</name>
<dbReference type="Proteomes" id="UP000184420">
    <property type="component" value="Unassembled WGS sequence"/>
</dbReference>
<dbReference type="RefSeq" id="WP_073078681.1">
    <property type="nucleotide sequence ID" value="NZ_FRBL01000002.1"/>
</dbReference>
<dbReference type="SMART" id="SM00530">
    <property type="entry name" value="HTH_XRE"/>
    <property type="match status" value="1"/>
</dbReference>
<dbReference type="AlphaFoldDB" id="A0A1M6XZG7"/>
<dbReference type="Pfam" id="PF01381">
    <property type="entry name" value="HTH_3"/>
    <property type="match status" value="1"/>
</dbReference>
<keyword evidence="3" id="KW-1185">Reference proteome</keyword>
<dbReference type="InterPro" id="IPR001387">
    <property type="entry name" value="Cro/C1-type_HTH"/>
</dbReference>
<evidence type="ECO:0000259" key="1">
    <source>
        <dbReference type="PROSITE" id="PS50943"/>
    </source>
</evidence>
<dbReference type="GO" id="GO:0003677">
    <property type="term" value="F:DNA binding"/>
    <property type="evidence" value="ECO:0007669"/>
    <property type="project" value="InterPro"/>
</dbReference>
<dbReference type="SUPFAM" id="SSF47413">
    <property type="entry name" value="lambda repressor-like DNA-binding domains"/>
    <property type="match status" value="1"/>
</dbReference>
<protein>
    <submittedName>
        <fullName evidence="2">Helix-turn-helix</fullName>
    </submittedName>
</protein>
<sequence length="73" mass="8197">MNEPEDYDQLNIIRANLNRIKKEKKISLRTIAAAADIEHVQVDKFLKGTSDVTTMTLIKMVRGLGVTLADVIK</sequence>
<gene>
    <name evidence="2" type="ORF">SAMN05444266_10288</name>
</gene>
<dbReference type="PROSITE" id="PS50943">
    <property type="entry name" value="HTH_CROC1"/>
    <property type="match status" value="1"/>
</dbReference>
<feature type="domain" description="HTH cro/C1-type" evidence="1">
    <location>
        <begin position="17"/>
        <end position="71"/>
    </location>
</feature>
<dbReference type="EMBL" id="FRBL01000002">
    <property type="protein sequence ID" value="SHL11421.1"/>
    <property type="molecule type" value="Genomic_DNA"/>
</dbReference>
<organism evidence="2 3">
    <name type="scientific">Chitinophaga jiangningensis</name>
    <dbReference type="NCBI Taxonomy" id="1419482"/>
    <lineage>
        <taxon>Bacteria</taxon>
        <taxon>Pseudomonadati</taxon>
        <taxon>Bacteroidota</taxon>
        <taxon>Chitinophagia</taxon>
        <taxon>Chitinophagales</taxon>
        <taxon>Chitinophagaceae</taxon>
        <taxon>Chitinophaga</taxon>
    </lineage>
</organism>
<reference evidence="2 3" key="1">
    <citation type="submission" date="2016-11" db="EMBL/GenBank/DDBJ databases">
        <authorList>
            <person name="Jaros S."/>
            <person name="Januszkiewicz K."/>
            <person name="Wedrychowicz H."/>
        </authorList>
    </citation>
    <scope>NUCLEOTIDE SEQUENCE [LARGE SCALE GENOMIC DNA]</scope>
    <source>
        <strain evidence="2 3">DSM 27406</strain>
    </source>
</reference>
<proteinExistence type="predicted"/>
<dbReference type="InterPro" id="IPR010982">
    <property type="entry name" value="Lambda_DNA-bd_dom_sf"/>
</dbReference>
<evidence type="ECO:0000313" key="3">
    <source>
        <dbReference type="Proteomes" id="UP000184420"/>
    </source>
</evidence>